<keyword evidence="2" id="KW-0732">Signal</keyword>
<proteinExistence type="predicted"/>
<dbReference type="RefSeq" id="WP_061124261.1">
    <property type="nucleotide sequence ID" value="NZ_FCOF02000008.1"/>
</dbReference>
<evidence type="ECO:0000313" key="4">
    <source>
        <dbReference type="Proteomes" id="UP000054870"/>
    </source>
</evidence>
<evidence type="ECO:0000256" key="2">
    <source>
        <dbReference type="SAM" id="SignalP"/>
    </source>
</evidence>
<dbReference type="EMBL" id="FCOF02000008">
    <property type="protein sequence ID" value="SAK58448.1"/>
    <property type="molecule type" value="Genomic_DNA"/>
</dbReference>
<gene>
    <name evidence="3" type="ORF">AWB75_02355</name>
</gene>
<dbReference type="OrthoDB" id="9101651at2"/>
<dbReference type="PROSITE" id="PS51257">
    <property type="entry name" value="PROKAR_LIPOPROTEIN"/>
    <property type="match status" value="1"/>
</dbReference>
<evidence type="ECO:0000313" key="3">
    <source>
        <dbReference type="EMBL" id="SAK58448.1"/>
    </source>
</evidence>
<keyword evidence="1" id="KW-0812">Transmembrane</keyword>
<keyword evidence="1" id="KW-1133">Transmembrane helix</keyword>
<comment type="caution">
    <text evidence="3">The sequence shown here is derived from an EMBL/GenBank/DDBJ whole genome shotgun (WGS) entry which is preliminary data.</text>
</comment>
<evidence type="ECO:0008006" key="5">
    <source>
        <dbReference type="Google" id="ProtNLM"/>
    </source>
</evidence>
<sequence length="254" mass="25076">MTRNAIPFVVCAIALAACSTDGTNTAVAPPPGSVIAALPSGGVYKGALKNSTADATLLMLFNGTAYLFYGGAGGTGLAGVAIAANGAQARDGRFTSDSALDYRVGTASASPAAFSVDFSHAPAVDATVAIRDGGADLAFSGRAAPMLDIAPSKANAGGLYTGRGMSLAGATPTRITVAADGYLAGTTASGCIFRGTVAPHEGANAYDVSVTFGPAPCPVPDSTVTGNAVLDGARLLVALPSPDRANVFLFDGRK</sequence>
<reference evidence="3" key="1">
    <citation type="submission" date="2016-01" db="EMBL/GenBank/DDBJ databases">
        <authorList>
            <person name="Peeters C."/>
        </authorList>
    </citation>
    <scope>NUCLEOTIDE SEQUENCE [LARGE SCALE GENOMIC DNA]</scope>
    <source>
        <strain evidence="3">LMG 29318</strain>
    </source>
</reference>
<feature type="chain" id="PRO_5007620674" description="Lipoprotein" evidence="2">
    <location>
        <begin position="20"/>
        <end position="254"/>
    </location>
</feature>
<dbReference type="AlphaFoldDB" id="A0A158AKR5"/>
<name>A0A158AKR5_9BURK</name>
<organism evidence="3 4">
    <name type="scientific">Caballeronia catudaia</name>
    <dbReference type="NCBI Taxonomy" id="1777136"/>
    <lineage>
        <taxon>Bacteria</taxon>
        <taxon>Pseudomonadati</taxon>
        <taxon>Pseudomonadota</taxon>
        <taxon>Betaproteobacteria</taxon>
        <taxon>Burkholderiales</taxon>
        <taxon>Burkholderiaceae</taxon>
        <taxon>Caballeronia</taxon>
    </lineage>
</organism>
<accession>A0A158AKR5</accession>
<evidence type="ECO:0000256" key="1">
    <source>
        <dbReference type="SAM" id="Phobius"/>
    </source>
</evidence>
<dbReference type="Proteomes" id="UP000054870">
    <property type="component" value="Unassembled WGS sequence"/>
</dbReference>
<protein>
    <recommendedName>
        <fullName evidence="5">Lipoprotein</fullName>
    </recommendedName>
</protein>
<feature type="signal peptide" evidence="2">
    <location>
        <begin position="1"/>
        <end position="19"/>
    </location>
</feature>
<keyword evidence="1" id="KW-0472">Membrane</keyword>
<keyword evidence="4" id="KW-1185">Reference proteome</keyword>
<feature type="transmembrane region" description="Helical" evidence="1">
    <location>
        <begin position="60"/>
        <end position="84"/>
    </location>
</feature>